<gene>
    <name evidence="3" type="ORF">Golob_023891</name>
</gene>
<evidence type="ECO:0000313" key="4">
    <source>
        <dbReference type="Proteomes" id="UP000593572"/>
    </source>
</evidence>
<keyword evidence="2" id="KW-0472">Membrane</keyword>
<reference evidence="3 4" key="1">
    <citation type="journal article" date="2019" name="Genome Biol. Evol.">
        <title>Insights into the evolution of the New World diploid cottons (Gossypium, subgenus Houzingenia) based on genome sequencing.</title>
        <authorList>
            <person name="Grover C.E."/>
            <person name="Arick M.A. 2nd"/>
            <person name="Thrash A."/>
            <person name="Conover J.L."/>
            <person name="Sanders W.S."/>
            <person name="Peterson D.G."/>
            <person name="Frelichowski J.E."/>
            <person name="Scheffler J.A."/>
            <person name="Scheffler B.E."/>
            <person name="Wendel J.F."/>
        </authorList>
    </citation>
    <scope>NUCLEOTIDE SEQUENCE [LARGE SCALE GENOMIC DNA]</scope>
    <source>
        <strain evidence="3">157</strain>
        <tissue evidence="3">Leaf</tissue>
    </source>
</reference>
<proteinExistence type="predicted"/>
<dbReference type="Proteomes" id="UP000593572">
    <property type="component" value="Unassembled WGS sequence"/>
</dbReference>
<evidence type="ECO:0000256" key="1">
    <source>
        <dbReference type="SAM" id="MobiDB-lite"/>
    </source>
</evidence>
<feature type="region of interest" description="Disordered" evidence="1">
    <location>
        <begin position="90"/>
        <end position="134"/>
    </location>
</feature>
<feature type="transmembrane region" description="Helical" evidence="2">
    <location>
        <begin position="71"/>
        <end position="91"/>
    </location>
</feature>
<keyword evidence="2" id="KW-1133">Transmembrane helix</keyword>
<feature type="region of interest" description="Disordered" evidence="1">
    <location>
        <begin position="31"/>
        <end position="62"/>
    </location>
</feature>
<feature type="transmembrane region" description="Helical" evidence="2">
    <location>
        <begin position="141"/>
        <end position="159"/>
    </location>
</feature>
<accession>A0A7J8NFE5</accession>
<name>A0A7J8NFE5_9ROSI</name>
<sequence length="160" mass="16163">MRRQGEPSPDETKGRPWKSLKLMVVEVTESFKCPKAEDNRAPRENVKLSEKKSNPTPAKRPHYEIKMARQLVVLALVLIALTGVVSAAAPASDSKAAASSPGSSPAGAPAGASVDGINAAGSSPPSLATAPSPSGGAALEVSASTIVGVGAATVAGYVMF</sequence>
<comment type="caution">
    <text evidence="3">The sequence shown here is derived from an EMBL/GenBank/DDBJ whole genome shotgun (WGS) entry which is preliminary data.</text>
</comment>
<keyword evidence="4" id="KW-1185">Reference proteome</keyword>
<protein>
    <submittedName>
        <fullName evidence="3">Uncharacterized protein</fullName>
    </submittedName>
</protein>
<dbReference type="EMBL" id="JABEZX010257083">
    <property type="protein sequence ID" value="MBA0575718.1"/>
    <property type="molecule type" value="Genomic_DNA"/>
</dbReference>
<evidence type="ECO:0000313" key="3">
    <source>
        <dbReference type="EMBL" id="MBA0575718.1"/>
    </source>
</evidence>
<evidence type="ECO:0000256" key="2">
    <source>
        <dbReference type="SAM" id="Phobius"/>
    </source>
</evidence>
<organism evidence="3 4">
    <name type="scientific">Gossypium lobatum</name>
    <dbReference type="NCBI Taxonomy" id="34289"/>
    <lineage>
        <taxon>Eukaryota</taxon>
        <taxon>Viridiplantae</taxon>
        <taxon>Streptophyta</taxon>
        <taxon>Embryophyta</taxon>
        <taxon>Tracheophyta</taxon>
        <taxon>Spermatophyta</taxon>
        <taxon>Magnoliopsida</taxon>
        <taxon>eudicotyledons</taxon>
        <taxon>Gunneridae</taxon>
        <taxon>Pentapetalae</taxon>
        <taxon>rosids</taxon>
        <taxon>malvids</taxon>
        <taxon>Malvales</taxon>
        <taxon>Malvaceae</taxon>
        <taxon>Malvoideae</taxon>
        <taxon>Gossypium</taxon>
    </lineage>
</organism>
<feature type="compositionally biased region" description="Basic and acidic residues" evidence="1">
    <location>
        <begin position="32"/>
        <end position="53"/>
    </location>
</feature>
<dbReference type="AlphaFoldDB" id="A0A7J8NFE5"/>
<keyword evidence="2" id="KW-0812">Transmembrane</keyword>